<dbReference type="GO" id="GO:0015293">
    <property type="term" value="F:symporter activity"/>
    <property type="evidence" value="ECO:0007669"/>
    <property type="project" value="UniProtKB-KW"/>
</dbReference>
<proteinExistence type="inferred from homology"/>
<keyword evidence="6" id="KW-0769">Symport</keyword>
<name>A0A2T4PX27_9STAP</name>
<protein>
    <recommendedName>
        <fullName evidence="6">Transporter</fullName>
    </recommendedName>
</protein>
<dbReference type="PRINTS" id="PR00176">
    <property type="entry name" value="NANEUSMPORT"/>
</dbReference>
<evidence type="ECO:0000256" key="4">
    <source>
        <dbReference type="ARBA" id="ARBA00022989"/>
    </source>
</evidence>
<evidence type="ECO:0000256" key="7">
    <source>
        <dbReference type="SAM" id="Phobius"/>
    </source>
</evidence>
<feature type="transmembrane region" description="Helical" evidence="7">
    <location>
        <begin position="142"/>
        <end position="163"/>
    </location>
</feature>
<feature type="transmembrane region" description="Helical" evidence="7">
    <location>
        <begin position="40"/>
        <end position="64"/>
    </location>
</feature>
<dbReference type="GO" id="GO:0016020">
    <property type="term" value="C:membrane"/>
    <property type="evidence" value="ECO:0007669"/>
    <property type="project" value="UniProtKB-SubCell"/>
</dbReference>
<dbReference type="SUPFAM" id="SSF161070">
    <property type="entry name" value="SNF-like"/>
    <property type="match status" value="1"/>
</dbReference>
<feature type="transmembrane region" description="Helical" evidence="7">
    <location>
        <begin position="379"/>
        <end position="401"/>
    </location>
</feature>
<dbReference type="PROSITE" id="PS50267">
    <property type="entry name" value="NA_NEUROTRAN_SYMP_3"/>
    <property type="match status" value="1"/>
</dbReference>
<dbReference type="PROSITE" id="PS00610">
    <property type="entry name" value="NA_NEUROTRAN_SYMP_1"/>
    <property type="match status" value="1"/>
</dbReference>
<dbReference type="PANTHER" id="PTHR42948">
    <property type="entry name" value="TRANSPORTER"/>
    <property type="match status" value="1"/>
</dbReference>
<accession>A0A2T4PX27</accession>
<dbReference type="GeneID" id="64117708"/>
<feature type="transmembrane region" description="Helical" evidence="7">
    <location>
        <begin position="7"/>
        <end position="28"/>
    </location>
</feature>
<dbReference type="NCBIfam" id="NF037979">
    <property type="entry name" value="Na_transp"/>
    <property type="match status" value="1"/>
</dbReference>
<evidence type="ECO:0000313" key="9">
    <source>
        <dbReference type="Proteomes" id="UP000241209"/>
    </source>
</evidence>
<keyword evidence="5 7" id="KW-0472">Membrane</keyword>
<organism evidence="8 9">
    <name type="scientific">Mammaliicoccus vitulinus</name>
    <dbReference type="NCBI Taxonomy" id="71237"/>
    <lineage>
        <taxon>Bacteria</taxon>
        <taxon>Bacillati</taxon>
        <taxon>Bacillota</taxon>
        <taxon>Bacilli</taxon>
        <taxon>Bacillales</taxon>
        <taxon>Staphylococcaceae</taxon>
        <taxon>Mammaliicoccus</taxon>
    </lineage>
</organism>
<dbReference type="RefSeq" id="WP_107536811.1">
    <property type="nucleotide sequence ID" value="NZ_BMDF01000012.1"/>
</dbReference>
<dbReference type="InterPro" id="IPR047218">
    <property type="entry name" value="YocR/YhdH-like"/>
</dbReference>
<feature type="transmembrane region" description="Helical" evidence="7">
    <location>
        <begin position="297"/>
        <end position="320"/>
    </location>
</feature>
<evidence type="ECO:0000256" key="5">
    <source>
        <dbReference type="ARBA" id="ARBA00023136"/>
    </source>
</evidence>
<feature type="transmembrane region" description="Helical" evidence="7">
    <location>
        <begin position="85"/>
        <end position="115"/>
    </location>
</feature>
<keyword evidence="2 6" id="KW-0813">Transport</keyword>
<dbReference type="CDD" id="cd10336">
    <property type="entry name" value="SLC6sbd_Tyt1-Like"/>
    <property type="match status" value="1"/>
</dbReference>
<dbReference type="AlphaFoldDB" id="A0A2T4PX27"/>
<feature type="transmembrane region" description="Helical" evidence="7">
    <location>
        <begin position="252"/>
        <end position="277"/>
    </location>
</feature>
<evidence type="ECO:0000256" key="6">
    <source>
        <dbReference type="RuleBase" id="RU003732"/>
    </source>
</evidence>
<comment type="caution">
    <text evidence="8">The sequence shown here is derived from an EMBL/GenBank/DDBJ whole genome shotgun (WGS) entry which is preliminary data.</text>
</comment>
<keyword evidence="4 7" id="KW-1133">Transmembrane helix</keyword>
<sequence>MKNLSQWSSNIGFILASAGSAIGLGAVWKFPYMAGTYGGGAFLLIFIIFTLLVGLPLLLSEFVLGRYGRTYSTNIFKKVSGKSSFNLIGWLGNLTVFVLFSFYSVIGGWIILYIIRTLLDSFGLTQSHDYGHVFNDYISNPLYSLASQFAFILFTVIIVSKGVEKGIEKASKVMMPLLFISFVIIIIRSVTLDGAVEGIQYFLQPKISDLSSEGILYALGQSFFALSLGTCGMMTYASYLNRKTNIVKSANAIVWMNIAVSIAAGLAIFPAIFAFGLEPNQGPGLLFIVLPQVFDQMFVGQLFYLLFLILFLFAAITSSISLLELNISNITKNNNDNRKKWSYIIGGLVFVFGIPSALSNGLLQNFTFGVGTFFDNMDYLVANVLMPIGALGVTIFVGHIFNKETIMKELNMSDTKKGRIFINVWYFLVKFVLPIIIIAVFIGQLL</sequence>
<comment type="subcellular location">
    <subcellularLocation>
        <location evidence="1">Membrane</location>
        <topology evidence="1">Multi-pass membrane protein</topology>
    </subcellularLocation>
</comment>
<feature type="transmembrane region" description="Helical" evidence="7">
    <location>
        <begin position="215"/>
        <end position="240"/>
    </location>
</feature>
<evidence type="ECO:0000256" key="1">
    <source>
        <dbReference type="ARBA" id="ARBA00004141"/>
    </source>
</evidence>
<evidence type="ECO:0000256" key="2">
    <source>
        <dbReference type="ARBA" id="ARBA00022448"/>
    </source>
</evidence>
<dbReference type="EMBL" id="PZFK01000001">
    <property type="protein sequence ID" value="PTI31068.1"/>
    <property type="molecule type" value="Genomic_DNA"/>
</dbReference>
<feature type="transmembrane region" description="Helical" evidence="7">
    <location>
        <begin position="341"/>
        <end position="359"/>
    </location>
</feature>
<feature type="transmembrane region" description="Helical" evidence="7">
    <location>
        <begin position="422"/>
        <end position="443"/>
    </location>
</feature>
<feature type="transmembrane region" description="Helical" evidence="7">
    <location>
        <begin position="175"/>
        <end position="195"/>
    </location>
</feature>
<evidence type="ECO:0000256" key="3">
    <source>
        <dbReference type="ARBA" id="ARBA00022692"/>
    </source>
</evidence>
<reference evidence="8 9" key="1">
    <citation type="journal article" date="2016" name="Front. Microbiol.">
        <title>Comprehensive Phylogenetic Analysis of Bovine Non-aureus Staphylococci Species Based on Whole-Genome Sequencing.</title>
        <authorList>
            <person name="Naushad S."/>
            <person name="Barkema H.W."/>
            <person name="Luby C."/>
            <person name="Condas L.A."/>
            <person name="Nobrega D.B."/>
            <person name="Carson D.A."/>
            <person name="De Buck J."/>
        </authorList>
    </citation>
    <scope>NUCLEOTIDE SEQUENCE [LARGE SCALE GENOMIC DNA]</scope>
    <source>
        <strain evidence="8 9">SNUC 2204</strain>
    </source>
</reference>
<gene>
    <name evidence="8" type="ORF">BU072_00255</name>
</gene>
<dbReference type="PANTHER" id="PTHR42948:SF1">
    <property type="entry name" value="TRANSPORTER"/>
    <property type="match status" value="1"/>
</dbReference>
<evidence type="ECO:0000313" key="8">
    <source>
        <dbReference type="EMBL" id="PTI31068.1"/>
    </source>
</evidence>
<dbReference type="Proteomes" id="UP000241209">
    <property type="component" value="Unassembled WGS sequence"/>
</dbReference>
<dbReference type="Pfam" id="PF00209">
    <property type="entry name" value="SNF"/>
    <property type="match status" value="2"/>
</dbReference>
<keyword evidence="3 6" id="KW-0812">Transmembrane</keyword>
<dbReference type="InterPro" id="IPR000175">
    <property type="entry name" value="Na/ntran_symport"/>
</dbReference>
<dbReference type="InterPro" id="IPR037272">
    <property type="entry name" value="SNS_sf"/>
</dbReference>
<comment type="similarity">
    <text evidence="6">Belongs to the sodium:neurotransmitter symporter (SNF) (TC 2.A.22) family.</text>
</comment>